<gene>
    <name evidence="1" type="ORF">J437_LFUL013229</name>
</gene>
<sequence>MEAVFKLLPIKEILRVFRAGALATREILDSVYAGVVYRVTEMEESVNPEEIGDFLCAAALDNTPFLQQGSSSSPLPTGISSHGSFIDIAGNTIDEVEMDLGLVSSPPPKDRSLSDSGDLAEAEFCDIHENSGDLAETDFCDIHGNSGDLAETDFLYEFHGCYFHGCVHCFNGSRNEKISNSPLETMDMRYKATLKKSALLRGKGYEVVEMWECNFDRMIRDNRGLSRFIEANPLSTEPPKTLETRFLEVGQTAYGYTIR</sequence>
<name>A0A8K0K6D2_LADFU</name>
<accession>A0A8K0K6D2</accession>
<evidence type="ECO:0000313" key="1">
    <source>
        <dbReference type="EMBL" id="KAG8228344.1"/>
    </source>
</evidence>
<reference evidence="1" key="2">
    <citation type="submission" date="2017-10" db="EMBL/GenBank/DDBJ databases">
        <title>Ladona fulva Genome sequencing and assembly.</title>
        <authorList>
            <person name="Murali S."/>
            <person name="Richards S."/>
            <person name="Bandaranaike D."/>
            <person name="Bellair M."/>
            <person name="Blankenburg K."/>
            <person name="Chao H."/>
            <person name="Dinh H."/>
            <person name="Doddapaneni H."/>
            <person name="Dugan-Rocha S."/>
            <person name="Elkadiri S."/>
            <person name="Gnanaolivu R."/>
            <person name="Hernandez B."/>
            <person name="Skinner E."/>
            <person name="Javaid M."/>
            <person name="Lee S."/>
            <person name="Li M."/>
            <person name="Ming W."/>
            <person name="Munidasa M."/>
            <person name="Muniz J."/>
            <person name="Nguyen L."/>
            <person name="Hughes D."/>
            <person name="Osuji N."/>
            <person name="Pu L.-L."/>
            <person name="Puazo M."/>
            <person name="Qu C."/>
            <person name="Quiroz J."/>
            <person name="Raj R."/>
            <person name="Weissenberger G."/>
            <person name="Xin Y."/>
            <person name="Zou X."/>
            <person name="Han Y."/>
            <person name="Worley K."/>
            <person name="Muzny D."/>
            <person name="Gibbs R."/>
        </authorList>
    </citation>
    <scope>NUCLEOTIDE SEQUENCE</scope>
    <source>
        <strain evidence="1">Sampled in the wild</strain>
    </source>
</reference>
<reference evidence="1" key="1">
    <citation type="submission" date="2013-04" db="EMBL/GenBank/DDBJ databases">
        <authorList>
            <person name="Qu J."/>
            <person name="Murali S.C."/>
            <person name="Bandaranaike D."/>
            <person name="Bellair M."/>
            <person name="Blankenburg K."/>
            <person name="Chao H."/>
            <person name="Dinh H."/>
            <person name="Doddapaneni H."/>
            <person name="Downs B."/>
            <person name="Dugan-Rocha S."/>
            <person name="Elkadiri S."/>
            <person name="Gnanaolivu R.D."/>
            <person name="Hernandez B."/>
            <person name="Javaid M."/>
            <person name="Jayaseelan J.C."/>
            <person name="Lee S."/>
            <person name="Li M."/>
            <person name="Ming W."/>
            <person name="Munidasa M."/>
            <person name="Muniz J."/>
            <person name="Nguyen L."/>
            <person name="Ongeri F."/>
            <person name="Osuji N."/>
            <person name="Pu L.-L."/>
            <person name="Puazo M."/>
            <person name="Qu C."/>
            <person name="Quiroz J."/>
            <person name="Raj R."/>
            <person name="Weissenberger G."/>
            <person name="Xin Y."/>
            <person name="Zou X."/>
            <person name="Han Y."/>
            <person name="Richards S."/>
            <person name="Worley K."/>
            <person name="Muzny D."/>
            <person name="Gibbs R."/>
        </authorList>
    </citation>
    <scope>NUCLEOTIDE SEQUENCE</scope>
    <source>
        <strain evidence="1">Sampled in the wild</strain>
    </source>
</reference>
<comment type="caution">
    <text evidence="1">The sequence shown here is derived from an EMBL/GenBank/DDBJ whole genome shotgun (WGS) entry which is preliminary data.</text>
</comment>
<keyword evidence="2" id="KW-1185">Reference proteome</keyword>
<organism evidence="1 2">
    <name type="scientific">Ladona fulva</name>
    <name type="common">Scarce chaser dragonfly</name>
    <name type="synonym">Libellula fulva</name>
    <dbReference type="NCBI Taxonomy" id="123851"/>
    <lineage>
        <taxon>Eukaryota</taxon>
        <taxon>Metazoa</taxon>
        <taxon>Ecdysozoa</taxon>
        <taxon>Arthropoda</taxon>
        <taxon>Hexapoda</taxon>
        <taxon>Insecta</taxon>
        <taxon>Pterygota</taxon>
        <taxon>Palaeoptera</taxon>
        <taxon>Odonata</taxon>
        <taxon>Epiprocta</taxon>
        <taxon>Anisoptera</taxon>
        <taxon>Libelluloidea</taxon>
        <taxon>Libellulidae</taxon>
        <taxon>Ladona</taxon>
    </lineage>
</organism>
<dbReference type="OrthoDB" id="6766573at2759"/>
<proteinExistence type="predicted"/>
<protein>
    <submittedName>
        <fullName evidence="1">Uncharacterized protein</fullName>
    </submittedName>
</protein>
<dbReference type="EMBL" id="KZ308368">
    <property type="protein sequence ID" value="KAG8228344.1"/>
    <property type="molecule type" value="Genomic_DNA"/>
</dbReference>
<evidence type="ECO:0000313" key="2">
    <source>
        <dbReference type="Proteomes" id="UP000792457"/>
    </source>
</evidence>
<dbReference type="Proteomes" id="UP000792457">
    <property type="component" value="Unassembled WGS sequence"/>
</dbReference>
<dbReference type="Gene3D" id="3.40.960.10">
    <property type="entry name" value="VSR Endonuclease"/>
    <property type="match status" value="1"/>
</dbReference>
<dbReference type="AlphaFoldDB" id="A0A8K0K6D2"/>